<dbReference type="InterPro" id="IPR007560">
    <property type="entry name" value="Restrct_endonuc_IV_Mrr"/>
</dbReference>
<dbReference type="SUPFAM" id="SSF52980">
    <property type="entry name" value="Restriction endonuclease-like"/>
    <property type="match status" value="1"/>
</dbReference>
<dbReference type="PANTHER" id="PTHR30015">
    <property type="entry name" value="MRR RESTRICTION SYSTEM PROTEIN"/>
    <property type="match status" value="1"/>
</dbReference>
<comment type="caution">
    <text evidence="3">The sequence shown here is derived from an EMBL/GenBank/DDBJ whole genome shotgun (WGS) entry which is preliminary data.</text>
</comment>
<keyword evidence="1" id="KW-1133">Transmembrane helix</keyword>
<dbReference type="InterPro" id="IPR052906">
    <property type="entry name" value="Type_IV_Methyl-Rstrct_Enzyme"/>
</dbReference>
<evidence type="ECO:0000313" key="3">
    <source>
        <dbReference type="EMBL" id="OIR08829.1"/>
    </source>
</evidence>
<reference evidence="3" key="1">
    <citation type="submission" date="2016-10" db="EMBL/GenBank/DDBJ databases">
        <title>Sequence of Gallionella enrichment culture.</title>
        <authorList>
            <person name="Poehlein A."/>
            <person name="Muehling M."/>
            <person name="Daniel R."/>
        </authorList>
    </citation>
    <scope>NUCLEOTIDE SEQUENCE</scope>
</reference>
<accession>A0A1J5SXT2</accession>
<dbReference type="PANTHER" id="PTHR30015:SF7">
    <property type="entry name" value="TYPE IV METHYL-DIRECTED RESTRICTION ENZYME ECOKMRR"/>
    <property type="match status" value="1"/>
</dbReference>
<protein>
    <submittedName>
        <fullName evidence="3">Mrr restriction system protein</fullName>
    </submittedName>
</protein>
<keyword evidence="1" id="KW-0472">Membrane</keyword>
<dbReference type="GO" id="GO:0009307">
    <property type="term" value="P:DNA restriction-modification system"/>
    <property type="evidence" value="ECO:0007669"/>
    <property type="project" value="InterPro"/>
</dbReference>
<dbReference type="GO" id="GO:0015666">
    <property type="term" value="F:restriction endodeoxyribonuclease activity"/>
    <property type="evidence" value="ECO:0007669"/>
    <property type="project" value="TreeGrafter"/>
</dbReference>
<feature type="transmembrane region" description="Helical" evidence="1">
    <location>
        <begin position="12"/>
        <end position="35"/>
    </location>
</feature>
<feature type="transmembrane region" description="Helical" evidence="1">
    <location>
        <begin position="55"/>
        <end position="76"/>
    </location>
</feature>
<dbReference type="EMBL" id="MLJW01000029">
    <property type="protein sequence ID" value="OIR08829.1"/>
    <property type="molecule type" value="Genomic_DNA"/>
</dbReference>
<proteinExistence type="predicted"/>
<dbReference type="AlphaFoldDB" id="A0A1J5SXT2"/>
<organism evidence="3">
    <name type="scientific">mine drainage metagenome</name>
    <dbReference type="NCBI Taxonomy" id="410659"/>
    <lineage>
        <taxon>unclassified sequences</taxon>
        <taxon>metagenomes</taxon>
        <taxon>ecological metagenomes</taxon>
    </lineage>
</organism>
<name>A0A1J5SXT2_9ZZZZ</name>
<dbReference type="Gene3D" id="3.40.1350.10">
    <property type="match status" value="1"/>
</dbReference>
<dbReference type="Gene3D" id="3.30.65.10">
    <property type="entry name" value="Bacterial Topoisomerase I, domain 1"/>
    <property type="match status" value="1"/>
</dbReference>
<feature type="domain" description="Restriction endonuclease type IV Mrr" evidence="2">
    <location>
        <begin position="128"/>
        <end position="242"/>
    </location>
</feature>
<dbReference type="GO" id="GO:0003677">
    <property type="term" value="F:DNA binding"/>
    <property type="evidence" value="ECO:0007669"/>
    <property type="project" value="InterPro"/>
</dbReference>
<dbReference type="InterPro" id="IPR011856">
    <property type="entry name" value="tRNA_endonuc-like_dom_sf"/>
</dbReference>
<sequence>MARRRSRRDDVNIVAVLLNAPWQISAVLAAVTFGLMRWVIPSQLTTPALAGLGKMASGLAPVVSVLILLIAAASYFRNKSSPSSPDYPEDPTFERADPSLAPEIDFTRFSGRPNCEVALPTAWSIELLRKLEWHRFETLCAEYFRTLGKRVETVTHGADGGIDARIYAHDSQILEYAVQCKAWNNPVGVKPVRELFGVMAHESAGKGIFMTTSTFTDDAMKFASEHSDKVFLVDGPRFIKMIELLPAEKKAKLLTFATEGDYTTPTCASCGIKMVWCSKGDFWGCKNYPKCKSTLRVANI</sequence>
<evidence type="ECO:0000259" key="2">
    <source>
        <dbReference type="Pfam" id="PF04471"/>
    </source>
</evidence>
<dbReference type="InterPro" id="IPR011335">
    <property type="entry name" value="Restrct_endonuc-II-like"/>
</dbReference>
<gene>
    <name evidence="3" type="primary">mrr_1</name>
    <name evidence="3" type="ORF">GALL_88220</name>
</gene>
<evidence type="ECO:0000256" key="1">
    <source>
        <dbReference type="SAM" id="Phobius"/>
    </source>
</evidence>
<keyword evidence="1" id="KW-0812">Transmembrane</keyword>
<dbReference type="Pfam" id="PF04471">
    <property type="entry name" value="Mrr_cat"/>
    <property type="match status" value="1"/>
</dbReference>